<dbReference type="Proteomes" id="UP001516662">
    <property type="component" value="Unassembled WGS sequence"/>
</dbReference>
<comment type="caution">
    <text evidence="1">The sequence shown here is derived from an EMBL/GenBank/DDBJ whole genome shotgun (WGS) entry which is preliminary data.</text>
</comment>
<gene>
    <name evidence="1" type="ORF">IMZ08_01780</name>
</gene>
<sequence length="46" mass="5707">MLDAIDWKLVSFISYTLFHEYIVHIRYPQIYYWEQAKQNAIKNIQD</sequence>
<evidence type="ECO:0000313" key="2">
    <source>
        <dbReference type="Proteomes" id="UP001516662"/>
    </source>
</evidence>
<name>A0ABR9QE73_9BACI</name>
<dbReference type="RefSeq" id="WP_193534277.1">
    <property type="nucleotide sequence ID" value="NZ_JADCLJ010000006.1"/>
</dbReference>
<evidence type="ECO:0000313" key="1">
    <source>
        <dbReference type="EMBL" id="MBE4906786.1"/>
    </source>
</evidence>
<accession>A0ABR9QE73</accession>
<dbReference type="EMBL" id="JADCLJ010000006">
    <property type="protein sequence ID" value="MBE4906786.1"/>
    <property type="molecule type" value="Genomic_DNA"/>
</dbReference>
<reference evidence="1 2" key="1">
    <citation type="submission" date="2020-10" db="EMBL/GenBank/DDBJ databases">
        <title>Bacillus sp. HD4P25, an endophyte from a halophyte.</title>
        <authorList>
            <person name="Sun J.-Q."/>
        </authorList>
    </citation>
    <scope>NUCLEOTIDE SEQUENCE [LARGE SCALE GENOMIC DNA]</scope>
    <source>
        <strain evidence="1 2">YIM 93174</strain>
    </source>
</reference>
<keyword evidence="2" id="KW-1185">Reference proteome</keyword>
<proteinExistence type="predicted"/>
<organism evidence="1 2">
    <name type="scientific">Litchfieldia luteola</name>
    <dbReference type="NCBI Taxonomy" id="682179"/>
    <lineage>
        <taxon>Bacteria</taxon>
        <taxon>Bacillati</taxon>
        <taxon>Bacillota</taxon>
        <taxon>Bacilli</taxon>
        <taxon>Bacillales</taxon>
        <taxon>Bacillaceae</taxon>
        <taxon>Litchfieldia</taxon>
    </lineage>
</organism>
<protein>
    <submittedName>
        <fullName evidence="1">Uncharacterized protein</fullName>
    </submittedName>
</protein>